<evidence type="ECO:0000313" key="1">
    <source>
        <dbReference type="EMBL" id="GBP70793.1"/>
    </source>
</evidence>
<evidence type="ECO:0000313" key="2">
    <source>
        <dbReference type="Proteomes" id="UP000299102"/>
    </source>
</evidence>
<protein>
    <submittedName>
        <fullName evidence="1">Uncharacterized protein</fullName>
    </submittedName>
</protein>
<comment type="caution">
    <text evidence="1">The sequence shown here is derived from an EMBL/GenBank/DDBJ whole genome shotgun (WGS) entry which is preliminary data.</text>
</comment>
<accession>A0A4C1Y630</accession>
<proteinExistence type="predicted"/>
<reference evidence="1 2" key="1">
    <citation type="journal article" date="2019" name="Commun. Biol.">
        <title>The bagworm genome reveals a unique fibroin gene that provides high tensile strength.</title>
        <authorList>
            <person name="Kono N."/>
            <person name="Nakamura H."/>
            <person name="Ohtoshi R."/>
            <person name="Tomita M."/>
            <person name="Numata K."/>
            <person name="Arakawa K."/>
        </authorList>
    </citation>
    <scope>NUCLEOTIDE SEQUENCE [LARGE SCALE GENOMIC DNA]</scope>
</reference>
<name>A0A4C1Y630_EUMVA</name>
<dbReference type="AlphaFoldDB" id="A0A4C1Y630"/>
<dbReference type="EMBL" id="BGZK01001086">
    <property type="protein sequence ID" value="GBP70793.1"/>
    <property type="molecule type" value="Genomic_DNA"/>
</dbReference>
<sequence length="143" mass="16354">MQYLKVQITPPLRYAFPQSFDLILRDPEPLAGPVRVGSVNGRRQQCDDDGRDRRLKVLFTDLQLTNLSEKCDRIHRTLRHTEHYKPSFIKRKNSPGAAPSGRLSTVAAYRSARSNTFPSFASRFNKHYYSMWAGTCPPTLAAR</sequence>
<gene>
    <name evidence="1" type="ORF">EVAR_52920_1</name>
</gene>
<dbReference type="Proteomes" id="UP000299102">
    <property type="component" value="Unassembled WGS sequence"/>
</dbReference>
<organism evidence="1 2">
    <name type="scientific">Eumeta variegata</name>
    <name type="common">Bagworm moth</name>
    <name type="synonym">Eumeta japonica</name>
    <dbReference type="NCBI Taxonomy" id="151549"/>
    <lineage>
        <taxon>Eukaryota</taxon>
        <taxon>Metazoa</taxon>
        <taxon>Ecdysozoa</taxon>
        <taxon>Arthropoda</taxon>
        <taxon>Hexapoda</taxon>
        <taxon>Insecta</taxon>
        <taxon>Pterygota</taxon>
        <taxon>Neoptera</taxon>
        <taxon>Endopterygota</taxon>
        <taxon>Lepidoptera</taxon>
        <taxon>Glossata</taxon>
        <taxon>Ditrysia</taxon>
        <taxon>Tineoidea</taxon>
        <taxon>Psychidae</taxon>
        <taxon>Oiketicinae</taxon>
        <taxon>Eumeta</taxon>
    </lineage>
</organism>
<keyword evidence="2" id="KW-1185">Reference proteome</keyword>